<comment type="caution">
    <text evidence="2">The sequence shown here is derived from an EMBL/GenBank/DDBJ whole genome shotgun (WGS) entry which is preliminary data.</text>
</comment>
<dbReference type="RefSeq" id="WP_135371153.1">
    <property type="nucleotide sequence ID" value="NZ_RKLY01000002.1"/>
</dbReference>
<gene>
    <name evidence="2" type="ORF">EGT49_01310</name>
</gene>
<sequence>MKKLSDLILKVLSILTVVAQVFCWIAMAGLIFANIMVFFVSGEAKMELNKYVLEPSHLSQGMLQLSGINALIILVSIVFALRALKKIIDNIALRDFLLRKMLIK</sequence>
<reference evidence="2 3" key="1">
    <citation type="submission" date="2018-10" db="EMBL/GenBank/DDBJ databases">
        <title>Lactobacillus sp. R7 and Lactobacillus sp. R19 isolated from fermented mustard green product of Taiwan.</title>
        <authorList>
            <person name="Lin S.-T."/>
        </authorList>
    </citation>
    <scope>NUCLEOTIDE SEQUENCE [LARGE SCALE GENOMIC DNA]</scope>
    <source>
        <strain evidence="2 3">BCRC 81127</strain>
    </source>
</reference>
<proteinExistence type="predicted"/>
<keyword evidence="1" id="KW-0812">Transmembrane</keyword>
<evidence type="ECO:0000313" key="2">
    <source>
        <dbReference type="EMBL" id="TGD25121.1"/>
    </source>
</evidence>
<dbReference type="AlphaFoldDB" id="A0A4Z0JSH3"/>
<dbReference type="OrthoDB" id="2322757at2"/>
<feature type="transmembrane region" description="Helical" evidence="1">
    <location>
        <begin position="61"/>
        <end position="84"/>
    </location>
</feature>
<protein>
    <submittedName>
        <fullName evidence="2">Uncharacterized protein</fullName>
    </submittedName>
</protein>
<keyword evidence="1" id="KW-1133">Transmembrane helix</keyword>
<keyword evidence="3" id="KW-1185">Reference proteome</keyword>
<dbReference type="EMBL" id="RKLY01000002">
    <property type="protein sequence ID" value="TGD25121.1"/>
    <property type="molecule type" value="Genomic_DNA"/>
</dbReference>
<evidence type="ECO:0000313" key="3">
    <source>
        <dbReference type="Proteomes" id="UP000298021"/>
    </source>
</evidence>
<accession>A0A4Z0JSH3</accession>
<organism evidence="2 3">
    <name type="scientific">Companilactobacillus suantsaicola</name>
    <dbReference type="NCBI Taxonomy" id="2487723"/>
    <lineage>
        <taxon>Bacteria</taxon>
        <taxon>Bacillati</taxon>
        <taxon>Bacillota</taxon>
        <taxon>Bacilli</taxon>
        <taxon>Lactobacillales</taxon>
        <taxon>Lactobacillaceae</taxon>
        <taxon>Companilactobacillus</taxon>
    </lineage>
</organism>
<keyword evidence="1" id="KW-0472">Membrane</keyword>
<name>A0A4Z0JSH3_9LACO</name>
<evidence type="ECO:0000256" key="1">
    <source>
        <dbReference type="SAM" id="Phobius"/>
    </source>
</evidence>
<dbReference type="Proteomes" id="UP000298021">
    <property type="component" value="Unassembled WGS sequence"/>
</dbReference>
<feature type="transmembrane region" description="Helical" evidence="1">
    <location>
        <begin position="12"/>
        <end position="41"/>
    </location>
</feature>